<accession>A0A6J1R8A7</accession>
<organism evidence="2 3">
    <name type="scientific">Temnothorax curvispinosus</name>
    <dbReference type="NCBI Taxonomy" id="300111"/>
    <lineage>
        <taxon>Eukaryota</taxon>
        <taxon>Metazoa</taxon>
        <taxon>Ecdysozoa</taxon>
        <taxon>Arthropoda</taxon>
        <taxon>Hexapoda</taxon>
        <taxon>Insecta</taxon>
        <taxon>Pterygota</taxon>
        <taxon>Neoptera</taxon>
        <taxon>Endopterygota</taxon>
        <taxon>Hymenoptera</taxon>
        <taxon>Apocrita</taxon>
        <taxon>Aculeata</taxon>
        <taxon>Formicoidea</taxon>
        <taxon>Formicidae</taxon>
        <taxon>Myrmicinae</taxon>
        <taxon>Temnothorax</taxon>
    </lineage>
</organism>
<protein>
    <submittedName>
        <fullName evidence="3">Uncharacterized protein LOC112466795</fullName>
    </submittedName>
</protein>
<reference evidence="3" key="1">
    <citation type="submission" date="2025-08" db="UniProtKB">
        <authorList>
            <consortium name="RefSeq"/>
        </authorList>
    </citation>
    <scope>IDENTIFICATION</scope>
    <source>
        <tissue evidence="3">Whole body</tissue>
    </source>
</reference>
<gene>
    <name evidence="3" type="primary">LOC112466795</name>
</gene>
<dbReference type="Pfam" id="PF22936">
    <property type="entry name" value="Pol_BBD"/>
    <property type="match status" value="1"/>
</dbReference>
<name>A0A6J1R8A7_9HYME</name>
<dbReference type="RefSeq" id="XP_024890887.1">
    <property type="nucleotide sequence ID" value="XM_025035119.1"/>
</dbReference>
<keyword evidence="2" id="KW-1185">Reference proteome</keyword>
<dbReference type="GeneID" id="112466795"/>
<dbReference type="OrthoDB" id="8063677at2759"/>
<evidence type="ECO:0000313" key="2">
    <source>
        <dbReference type="Proteomes" id="UP000504618"/>
    </source>
</evidence>
<dbReference type="AlphaFoldDB" id="A0A6J1R8A7"/>
<dbReference type="InterPro" id="IPR054722">
    <property type="entry name" value="PolX-like_BBD"/>
</dbReference>
<sequence>MGLDGCRKPDDDKPHPAFAQVRGIVGFNVRIVNRQQCGAGGATGHRKAECPTLKSDGASAGASSMAFTSDDLLMVSQDDKNLADVWFADTGASHHMTPRRELIKDFVAINDDSVPITVGNKEVVYARGRGVIVADFDVGNETITHTLANVLYVPDLGKNLFGIGSSTDRGTVATFGKFEMTLKKGHRILATGYQPGSGIYRMRMRALWSAEANIASSKTVPASV</sequence>
<feature type="domain" description="Retrovirus-related Pol polyprotein from transposon TNT 1-94-like beta-barrel" evidence="1">
    <location>
        <begin position="86"/>
        <end position="170"/>
    </location>
</feature>
<evidence type="ECO:0000259" key="1">
    <source>
        <dbReference type="Pfam" id="PF22936"/>
    </source>
</evidence>
<evidence type="ECO:0000313" key="3">
    <source>
        <dbReference type="RefSeq" id="XP_024890887.1"/>
    </source>
</evidence>
<proteinExistence type="predicted"/>
<dbReference type="Proteomes" id="UP000504618">
    <property type="component" value="Unplaced"/>
</dbReference>